<dbReference type="Gene3D" id="1.10.30.50">
    <property type="match status" value="1"/>
</dbReference>
<gene>
    <name evidence="2" type="ORF">HMPREF1090_02433</name>
</gene>
<reference evidence="2 3" key="1">
    <citation type="submission" date="2013-01" db="EMBL/GenBank/DDBJ databases">
        <title>The Genome Sequence of Clostridium clostridioforme 90A8.</title>
        <authorList>
            <consortium name="The Broad Institute Genome Sequencing Platform"/>
            <person name="Earl A."/>
            <person name="Ward D."/>
            <person name="Feldgarden M."/>
            <person name="Gevers D."/>
            <person name="Courvalin P."/>
            <person name="Lambert T."/>
            <person name="Walker B."/>
            <person name="Young S.K."/>
            <person name="Zeng Q."/>
            <person name="Gargeya S."/>
            <person name="Fitzgerald M."/>
            <person name="Haas B."/>
            <person name="Abouelleil A."/>
            <person name="Alvarado L."/>
            <person name="Arachchi H.M."/>
            <person name="Berlin A.M."/>
            <person name="Chapman S.B."/>
            <person name="Dewar J."/>
            <person name="Goldberg J."/>
            <person name="Griggs A."/>
            <person name="Gujja S."/>
            <person name="Hansen M."/>
            <person name="Howarth C."/>
            <person name="Imamovic A."/>
            <person name="Larimer J."/>
            <person name="McCowan C."/>
            <person name="Murphy C."/>
            <person name="Neiman D."/>
            <person name="Pearson M."/>
            <person name="Priest M."/>
            <person name="Roberts A."/>
            <person name="Saif S."/>
            <person name="Shea T."/>
            <person name="Sisk P."/>
            <person name="Sykes S."/>
            <person name="Wortman J."/>
            <person name="Nusbaum C."/>
            <person name="Birren B."/>
        </authorList>
    </citation>
    <scope>NUCLEOTIDE SEQUENCE [LARGE SCALE GENOMIC DNA]</scope>
    <source>
        <strain evidence="2 3">90A8</strain>
    </source>
</reference>
<dbReference type="RefSeq" id="WP_002595827.1">
    <property type="nucleotide sequence ID" value="NZ_KB851020.1"/>
</dbReference>
<dbReference type="SUPFAM" id="SSF56672">
    <property type="entry name" value="DNA/RNA polymerases"/>
    <property type="match status" value="1"/>
</dbReference>
<name>A0A0E2HBJ4_9FIRM</name>
<organism evidence="2 3">
    <name type="scientific">[Clostridium] clostridioforme 90A8</name>
    <dbReference type="NCBI Taxonomy" id="999408"/>
    <lineage>
        <taxon>Bacteria</taxon>
        <taxon>Bacillati</taxon>
        <taxon>Bacillota</taxon>
        <taxon>Clostridia</taxon>
        <taxon>Lachnospirales</taxon>
        <taxon>Lachnospiraceae</taxon>
        <taxon>Enterocloster</taxon>
    </lineage>
</organism>
<dbReference type="HOGENOM" id="CLU_013584_14_3_9"/>
<dbReference type="Pfam" id="PF00078">
    <property type="entry name" value="RVT_1"/>
    <property type="match status" value="1"/>
</dbReference>
<dbReference type="EMBL" id="AGYR01000027">
    <property type="protein sequence ID" value="ENZ14018.1"/>
    <property type="molecule type" value="Genomic_DNA"/>
</dbReference>
<feature type="domain" description="Reverse transcriptase" evidence="1">
    <location>
        <begin position="92"/>
        <end position="358"/>
    </location>
</feature>
<evidence type="ECO:0000259" key="1">
    <source>
        <dbReference type="PROSITE" id="PS50878"/>
    </source>
</evidence>
<dbReference type="InterPro" id="IPR000477">
    <property type="entry name" value="RT_dom"/>
</dbReference>
<accession>A0A0E2HBJ4</accession>
<dbReference type="Proteomes" id="UP000013085">
    <property type="component" value="Unassembled WGS sequence"/>
</dbReference>
<dbReference type="InterPro" id="IPR043502">
    <property type="entry name" value="DNA/RNA_pol_sf"/>
</dbReference>
<dbReference type="SMART" id="SM00507">
    <property type="entry name" value="HNHc"/>
    <property type="match status" value="1"/>
</dbReference>
<proteinExistence type="predicted"/>
<dbReference type="InterPro" id="IPR051083">
    <property type="entry name" value="GrpII_Intron_Splice-Mob/Def"/>
</dbReference>
<comment type="caution">
    <text evidence="2">The sequence shown here is derived from an EMBL/GenBank/DDBJ whole genome shotgun (WGS) entry which is preliminary data.</text>
</comment>
<dbReference type="PANTHER" id="PTHR34047:SF8">
    <property type="entry name" value="PROTEIN YKFC"/>
    <property type="match status" value="1"/>
</dbReference>
<dbReference type="PATRIC" id="fig|999408.3.peg.2625"/>
<protein>
    <recommendedName>
        <fullName evidence="1">Reverse transcriptase domain-containing protein</fullName>
    </recommendedName>
</protein>
<dbReference type="NCBIfam" id="TIGR04416">
    <property type="entry name" value="group_II_RT_mat"/>
    <property type="match status" value="1"/>
</dbReference>
<sequence>MPVLTSGQQERKSKQRKIRNSEYYDMEGTFDRLYAESKKDKTFNHLMEIIESEENIKLAYRTIKKNTGSDTSGVDKRTIADLAKLSEEEYVRLIRKQFSNYHPRPVRRVDIPKPNGKTRPLGIPTIVDRIVQQCILQVMEPICEAKFSENSNGFRPNRSAETAIAQCMRLIQVQHLYHVVDLDIKGFFDNISHTKLIRQIWALGIRDKKLLCIIKEMLKAPVVLPNGEKTYPARGTPQGGILSPLLANIVLNELDWWIASQWEQMPTKTKFKTRSNVQGTEIKSHAYRALRRSRLKEMHAVRYADDFKIFCATHEDAVRAYKATELWLKDRLGLEISPDKSKVVNLKRQYSDFLGFKLKIRKKGKKYVVRSHMSDKAYKKAHEKVSEEVKKLAHSSDDNAQFMQLQKYNSVVAGLHEYYCISTEVSHDFSRLAFSINKQLRNRLKGDLSKKGQLRNGFIKEKYGASRQMRFLHGRPVVPLGYVQSKNAQHKRKSINKYTVKGREQIHKNLAIDTATMLWLMRNPVKGRTIEYADNRISLYAAQYGKCAVTGIPMNSHDIHCHHKVPVSNGGSDEYANLILVSKAVHILIHASSEPTIEKYLKSLNLDNKQIEKLNKLRTMAEMPPIIL</sequence>
<dbReference type="PANTHER" id="PTHR34047">
    <property type="entry name" value="NUCLEAR INTRON MATURASE 1, MITOCHONDRIAL-RELATED"/>
    <property type="match status" value="1"/>
</dbReference>
<dbReference type="CDD" id="cd00085">
    <property type="entry name" value="HNHc"/>
    <property type="match status" value="1"/>
</dbReference>
<dbReference type="InterPro" id="IPR030931">
    <property type="entry name" value="Group_II_RT_mat"/>
</dbReference>
<evidence type="ECO:0000313" key="3">
    <source>
        <dbReference type="Proteomes" id="UP000013085"/>
    </source>
</evidence>
<dbReference type="InterPro" id="IPR003615">
    <property type="entry name" value="HNH_nuc"/>
</dbReference>
<evidence type="ECO:0000313" key="2">
    <source>
        <dbReference type="EMBL" id="ENZ14018.1"/>
    </source>
</evidence>
<dbReference type="PROSITE" id="PS50878">
    <property type="entry name" value="RT_POL"/>
    <property type="match status" value="1"/>
</dbReference>
<dbReference type="AlphaFoldDB" id="A0A0E2HBJ4"/>
<dbReference type="CDD" id="cd01651">
    <property type="entry name" value="RT_G2_intron"/>
    <property type="match status" value="1"/>
</dbReference>